<gene>
    <name evidence="6" type="ORF">HAP41_0000016630</name>
</gene>
<dbReference type="Proteomes" id="UP000551709">
    <property type="component" value="Chromosome"/>
</dbReference>
<dbReference type="PANTHER" id="PTHR38459:SF1">
    <property type="entry name" value="PROPHAGE BACTOPRENOL-LINKED GLUCOSE TRANSLOCASE HOMOLOG"/>
    <property type="match status" value="1"/>
</dbReference>
<protein>
    <submittedName>
        <fullName evidence="6">GtrA family protein</fullName>
    </submittedName>
</protein>
<comment type="similarity">
    <text evidence="2">Belongs to the GtrA family.</text>
</comment>
<keyword evidence="3" id="KW-0812">Transmembrane</keyword>
<keyword evidence="5" id="KW-0472">Membrane</keyword>
<organism evidence="6 7">
    <name type="scientific">Bradyrhizobium barranii subsp. apii</name>
    <dbReference type="NCBI Taxonomy" id="2819348"/>
    <lineage>
        <taxon>Bacteria</taxon>
        <taxon>Pseudomonadati</taxon>
        <taxon>Pseudomonadota</taxon>
        <taxon>Alphaproteobacteria</taxon>
        <taxon>Hyphomicrobiales</taxon>
        <taxon>Nitrobacteraceae</taxon>
        <taxon>Bradyrhizobium</taxon>
        <taxon>Bradyrhizobium barranii</taxon>
    </lineage>
</organism>
<dbReference type="AlphaFoldDB" id="A0A8T5VCT4"/>
<name>A0A8T5VCT4_9BRAD</name>
<dbReference type="RefSeq" id="WP_166099645.1">
    <property type="nucleotide sequence ID" value="NZ_CP096255.1"/>
</dbReference>
<evidence type="ECO:0000256" key="2">
    <source>
        <dbReference type="ARBA" id="ARBA00009399"/>
    </source>
</evidence>
<dbReference type="EMBL" id="CP096255">
    <property type="protein sequence ID" value="UPT90410.1"/>
    <property type="molecule type" value="Genomic_DNA"/>
</dbReference>
<proteinExistence type="inferred from homology"/>
<sequence>MQSILLKIADTWYRRTVLAKLFSFASIGVVNVAVDIGAFTAAFHVLHLPLILSNIVAWLIAVTGSYAMNSKITFGRETGGVLNLGKYLRFTASGILGMTVATMVLVVLSQYSNVPIAKLASIIAAFGVNFCMSHFLVFRTTEPEIGRI</sequence>
<evidence type="ECO:0000313" key="7">
    <source>
        <dbReference type="Proteomes" id="UP000551709"/>
    </source>
</evidence>
<dbReference type="PANTHER" id="PTHR38459">
    <property type="entry name" value="PROPHAGE BACTOPRENOL-LINKED GLUCOSE TRANSLOCASE HOMOLOG"/>
    <property type="match status" value="1"/>
</dbReference>
<evidence type="ECO:0000256" key="1">
    <source>
        <dbReference type="ARBA" id="ARBA00004141"/>
    </source>
</evidence>
<comment type="subcellular location">
    <subcellularLocation>
        <location evidence="1">Membrane</location>
        <topology evidence="1">Multi-pass membrane protein</topology>
    </subcellularLocation>
</comment>
<reference evidence="6" key="1">
    <citation type="journal article" date="2017" name="Syst. Appl. Microbiol.">
        <title>Soybeans inoculated with root zone soils of Canadian native legumes harbour diverse and novel Bradyrhizobium spp. that possess agricultural potential.</title>
        <authorList>
            <person name="Bromfield E.S.P."/>
            <person name="Cloutier S."/>
            <person name="Tambong J.T."/>
            <person name="Tran Thi T.V."/>
        </authorList>
    </citation>
    <scope>NUCLEOTIDE SEQUENCE</scope>
    <source>
        <strain evidence="6">1S5</strain>
    </source>
</reference>
<dbReference type="InterPro" id="IPR051401">
    <property type="entry name" value="GtrA_CellWall_Glycosyl"/>
</dbReference>
<dbReference type="GO" id="GO:0000271">
    <property type="term" value="P:polysaccharide biosynthetic process"/>
    <property type="evidence" value="ECO:0007669"/>
    <property type="project" value="InterPro"/>
</dbReference>
<evidence type="ECO:0000256" key="5">
    <source>
        <dbReference type="ARBA" id="ARBA00023136"/>
    </source>
</evidence>
<dbReference type="Pfam" id="PF04138">
    <property type="entry name" value="GtrA_DPMS_TM"/>
    <property type="match status" value="1"/>
</dbReference>
<dbReference type="GO" id="GO:0005886">
    <property type="term" value="C:plasma membrane"/>
    <property type="evidence" value="ECO:0007669"/>
    <property type="project" value="TreeGrafter"/>
</dbReference>
<accession>A0A8T5VCT4</accession>
<evidence type="ECO:0000256" key="4">
    <source>
        <dbReference type="ARBA" id="ARBA00022989"/>
    </source>
</evidence>
<reference evidence="6" key="2">
    <citation type="submission" date="2022-04" db="EMBL/GenBank/DDBJ databases">
        <authorList>
            <person name="Bromfield E.S.P."/>
            <person name="Cloutier S."/>
        </authorList>
    </citation>
    <scope>NUCLEOTIDE SEQUENCE</scope>
    <source>
        <strain evidence="6">1S5</strain>
    </source>
</reference>
<dbReference type="InterPro" id="IPR007267">
    <property type="entry name" value="GtrA_DPMS_TM"/>
</dbReference>
<evidence type="ECO:0000313" key="6">
    <source>
        <dbReference type="EMBL" id="UPT90410.1"/>
    </source>
</evidence>
<keyword evidence="4" id="KW-1133">Transmembrane helix</keyword>
<evidence type="ECO:0000256" key="3">
    <source>
        <dbReference type="ARBA" id="ARBA00022692"/>
    </source>
</evidence>